<evidence type="ECO:0008006" key="4">
    <source>
        <dbReference type="Google" id="ProtNLM"/>
    </source>
</evidence>
<sequence>MEQMMDQKIQAVHKCLDAFELTVLKSPAPIIDVSTFKTELANLHADVDGFLAPSDIAPEVAPAAEEDEMVMTDLFRDDMPPLVSSRAARKRHHSNHTSDTDEARRLKIKEFQQFEVAQRESILDEDMRQQRAREIDSGPSGLRSTTNGVPIVGKGATDGIPSVDPVSSGKLDPPTT</sequence>
<evidence type="ECO:0000313" key="3">
    <source>
        <dbReference type="Proteomes" id="UP001311915"/>
    </source>
</evidence>
<name>A0AAV9KYB1_9SOLN</name>
<gene>
    <name evidence="2" type="ORF">R3W88_016281</name>
</gene>
<evidence type="ECO:0000313" key="2">
    <source>
        <dbReference type="EMBL" id="KAK4717943.1"/>
    </source>
</evidence>
<keyword evidence="3" id="KW-1185">Reference proteome</keyword>
<dbReference type="EMBL" id="JAWPEI010000008">
    <property type="protein sequence ID" value="KAK4717943.1"/>
    <property type="molecule type" value="Genomic_DNA"/>
</dbReference>
<proteinExistence type="predicted"/>
<comment type="caution">
    <text evidence="2">The sequence shown here is derived from an EMBL/GenBank/DDBJ whole genome shotgun (WGS) entry which is preliminary data.</text>
</comment>
<dbReference type="AlphaFoldDB" id="A0AAV9KYB1"/>
<organism evidence="2 3">
    <name type="scientific">Solanum pinnatisectum</name>
    <name type="common">tansyleaf nightshade</name>
    <dbReference type="NCBI Taxonomy" id="50273"/>
    <lineage>
        <taxon>Eukaryota</taxon>
        <taxon>Viridiplantae</taxon>
        <taxon>Streptophyta</taxon>
        <taxon>Embryophyta</taxon>
        <taxon>Tracheophyta</taxon>
        <taxon>Spermatophyta</taxon>
        <taxon>Magnoliopsida</taxon>
        <taxon>eudicotyledons</taxon>
        <taxon>Gunneridae</taxon>
        <taxon>Pentapetalae</taxon>
        <taxon>asterids</taxon>
        <taxon>lamiids</taxon>
        <taxon>Solanales</taxon>
        <taxon>Solanaceae</taxon>
        <taxon>Solanoideae</taxon>
        <taxon>Solaneae</taxon>
        <taxon>Solanum</taxon>
    </lineage>
</organism>
<evidence type="ECO:0000256" key="1">
    <source>
        <dbReference type="SAM" id="MobiDB-lite"/>
    </source>
</evidence>
<feature type="region of interest" description="Disordered" evidence="1">
    <location>
        <begin position="84"/>
        <end position="103"/>
    </location>
</feature>
<accession>A0AAV9KYB1</accession>
<protein>
    <recommendedName>
        <fullName evidence="4">Integrase core domain containing protein</fullName>
    </recommendedName>
</protein>
<feature type="compositionally biased region" description="Basic and acidic residues" evidence="1">
    <location>
        <begin position="126"/>
        <end position="136"/>
    </location>
</feature>
<reference evidence="2 3" key="1">
    <citation type="submission" date="2023-10" db="EMBL/GenBank/DDBJ databases">
        <title>Genome-Wide Identification Analysis in wild type Solanum Pinnatisectum Reveals Some Genes Defensing Phytophthora Infestans.</title>
        <authorList>
            <person name="Sun C."/>
        </authorList>
    </citation>
    <scope>NUCLEOTIDE SEQUENCE [LARGE SCALE GENOMIC DNA]</scope>
    <source>
        <strain evidence="2">LQN</strain>
        <tissue evidence="2">Leaf</tissue>
    </source>
</reference>
<feature type="region of interest" description="Disordered" evidence="1">
    <location>
        <begin position="126"/>
        <end position="176"/>
    </location>
</feature>
<dbReference type="Proteomes" id="UP001311915">
    <property type="component" value="Unassembled WGS sequence"/>
</dbReference>